<feature type="signal peptide" evidence="2">
    <location>
        <begin position="1"/>
        <end position="23"/>
    </location>
</feature>
<feature type="transmembrane region" description="Helical" evidence="1">
    <location>
        <begin position="33"/>
        <end position="52"/>
    </location>
</feature>
<accession>A0ABW4GP57</accession>
<dbReference type="Proteomes" id="UP001597097">
    <property type="component" value="Unassembled WGS sequence"/>
</dbReference>
<keyword evidence="2" id="KW-0732">Signal</keyword>
<keyword evidence="1" id="KW-0472">Membrane</keyword>
<gene>
    <name evidence="3" type="ORF">ACFSJ0_44480</name>
</gene>
<dbReference type="EMBL" id="JBHUCM010000043">
    <property type="protein sequence ID" value="MFD1544164.1"/>
    <property type="molecule type" value="Genomic_DNA"/>
</dbReference>
<protein>
    <submittedName>
        <fullName evidence="3">MFS transporter</fullName>
    </submittedName>
</protein>
<sequence length="172" mass="18099">MLPLRLARSALFAAVCVTLAALAHWFAGGTLPGVGQVALGAGVVTAITVVAAGREREPAPIALLLGSAQLLLHGLFSWHAPMTPGHGLASDVEMELCHLTATLMTGWWVARGETALWSVLRRLAVRVLLILAPCPVRPPTPPAPAYRAPGIPYESVLRHAVVRRGPPLPAAR</sequence>
<keyword evidence="4" id="KW-1185">Reference proteome</keyword>
<keyword evidence="1" id="KW-1133">Transmembrane helix</keyword>
<organism evidence="3 4">
    <name type="scientific">Nonomuraea guangzhouensis</name>
    <dbReference type="NCBI Taxonomy" id="1291555"/>
    <lineage>
        <taxon>Bacteria</taxon>
        <taxon>Bacillati</taxon>
        <taxon>Actinomycetota</taxon>
        <taxon>Actinomycetes</taxon>
        <taxon>Streptosporangiales</taxon>
        <taxon>Streptosporangiaceae</taxon>
        <taxon>Nonomuraea</taxon>
    </lineage>
</organism>
<keyword evidence="1" id="KW-0812">Transmembrane</keyword>
<feature type="chain" id="PRO_5045929572" evidence="2">
    <location>
        <begin position="24"/>
        <end position="172"/>
    </location>
</feature>
<evidence type="ECO:0000313" key="4">
    <source>
        <dbReference type="Proteomes" id="UP001597097"/>
    </source>
</evidence>
<evidence type="ECO:0000256" key="2">
    <source>
        <dbReference type="SAM" id="SignalP"/>
    </source>
</evidence>
<comment type="caution">
    <text evidence="3">The sequence shown here is derived from an EMBL/GenBank/DDBJ whole genome shotgun (WGS) entry which is preliminary data.</text>
</comment>
<name>A0ABW4GP57_9ACTN</name>
<proteinExistence type="predicted"/>
<evidence type="ECO:0000256" key="1">
    <source>
        <dbReference type="SAM" id="Phobius"/>
    </source>
</evidence>
<reference evidence="4" key="1">
    <citation type="journal article" date="2019" name="Int. J. Syst. Evol. Microbiol.">
        <title>The Global Catalogue of Microorganisms (GCM) 10K type strain sequencing project: providing services to taxonomists for standard genome sequencing and annotation.</title>
        <authorList>
            <consortium name="The Broad Institute Genomics Platform"/>
            <consortium name="The Broad Institute Genome Sequencing Center for Infectious Disease"/>
            <person name="Wu L."/>
            <person name="Ma J."/>
        </authorList>
    </citation>
    <scope>NUCLEOTIDE SEQUENCE [LARGE SCALE GENOMIC DNA]</scope>
    <source>
        <strain evidence="4">CGMCC 1.15399</strain>
    </source>
</reference>
<evidence type="ECO:0000313" key="3">
    <source>
        <dbReference type="EMBL" id="MFD1544164.1"/>
    </source>
</evidence>
<dbReference type="RefSeq" id="WP_246650756.1">
    <property type="nucleotide sequence ID" value="NZ_JAHKRM010000004.1"/>
</dbReference>